<keyword evidence="3" id="KW-1185">Reference proteome</keyword>
<protein>
    <recommendedName>
        <fullName evidence="4">YqhA family protein</fullName>
    </recommendedName>
</protein>
<gene>
    <name evidence="2" type="ORF">EI546_01105</name>
</gene>
<dbReference type="OrthoDB" id="1433082at2"/>
<feature type="transmembrane region" description="Helical" evidence="1">
    <location>
        <begin position="125"/>
        <end position="142"/>
    </location>
</feature>
<dbReference type="EMBL" id="CP034951">
    <property type="protein sequence ID" value="QAA80412.1"/>
    <property type="molecule type" value="Genomic_DNA"/>
</dbReference>
<keyword evidence="1" id="KW-0472">Membrane</keyword>
<sequence length="143" mass="16123">MKIILRITIFVICVFTFLNALVFVGISVYHSIHAYLMIIEGHMENRPGIYLAEALDAFLLAIVFIIFAIGIGKLFFPDSKLLMNIQFSWLNPKSFSDLKGILWEAILTTLVVLFATMVVHQMNDLTWNLLIIPAAILLIAIAL</sequence>
<proteinExistence type="predicted"/>
<keyword evidence="1" id="KW-0812">Transmembrane</keyword>
<evidence type="ECO:0000313" key="2">
    <source>
        <dbReference type="EMBL" id="QAA80412.1"/>
    </source>
</evidence>
<reference evidence="2 3" key="1">
    <citation type="submission" date="2019-01" db="EMBL/GenBank/DDBJ databases">
        <title>Complete genome sequencing of Aequorivita sp. H23M31.</title>
        <authorList>
            <person name="Bae J.-W."/>
        </authorList>
    </citation>
    <scope>NUCLEOTIDE SEQUENCE [LARGE SCALE GENOMIC DNA]</scope>
    <source>
        <strain evidence="2 3">H23M31</strain>
    </source>
</reference>
<dbReference type="Proteomes" id="UP000285517">
    <property type="component" value="Chromosome"/>
</dbReference>
<name>A0A410FZF5_9FLAO</name>
<dbReference type="AlphaFoldDB" id="A0A410FZF5"/>
<dbReference type="RefSeq" id="WP_128248813.1">
    <property type="nucleotide sequence ID" value="NZ_CP034951.1"/>
</dbReference>
<evidence type="ECO:0000313" key="3">
    <source>
        <dbReference type="Proteomes" id="UP000285517"/>
    </source>
</evidence>
<organism evidence="2 3">
    <name type="scientific">Aequorivita ciconiae</name>
    <dbReference type="NCBI Taxonomy" id="2494375"/>
    <lineage>
        <taxon>Bacteria</taxon>
        <taxon>Pseudomonadati</taxon>
        <taxon>Bacteroidota</taxon>
        <taxon>Flavobacteriia</taxon>
        <taxon>Flavobacteriales</taxon>
        <taxon>Flavobacteriaceae</taxon>
        <taxon>Aequorivita</taxon>
    </lineage>
</organism>
<keyword evidence="1" id="KW-1133">Transmembrane helix</keyword>
<dbReference type="KEGG" id="aev:EI546_01105"/>
<accession>A0A410FZF5</accession>
<feature type="transmembrane region" description="Helical" evidence="1">
    <location>
        <begin position="7"/>
        <end position="29"/>
    </location>
</feature>
<evidence type="ECO:0000256" key="1">
    <source>
        <dbReference type="SAM" id="Phobius"/>
    </source>
</evidence>
<dbReference type="Pfam" id="PF03350">
    <property type="entry name" value="UPF0114"/>
    <property type="match status" value="1"/>
</dbReference>
<evidence type="ECO:0008006" key="4">
    <source>
        <dbReference type="Google" id="ProtNLM"/>
    </source>
</evidence>
<feature type="transmembrane region" description="Helical" evidence="1">
    <location>
        <begin position="101"/>
        <end position="119"/>
    </location>
</feature>
<feature type="transmembrane region" description="Helical" evidence="1">
    <location>
        <begin position="49"/>
        <end position="76"/>
    </location>
</feature>
<dbReference type="InterPro" id="IPR005134">
    <property type="entry name" value="UPF0114"/>
</dbReference>